<reference evidence="1" key="1">
    <citation type="submission" date="2014-12" db="EMBL/GenBank/DDBJ databases">
        <title>Insight into the proteome of Arion vulgaris.</title>
        <authorList>
            <person name="Aradska J."/>
            <person name="Bulat T."/>
            <person name="Smidak R."/>
            <person name="Sarate P."/>
            <person name="Gangsoo J."/>
            <person name="Sialana F."/>
            <person name="Bilban M."/>
            <person name="Lubec G."/>
        </authorList>
    </citation>
    <scope>NUCLEOTIDE SEQUENCE</scope>
    <source>
        <tissue evidence="1">Skin</tissue>
    </source>
</reference>
<sequence length="49" mass="5900">MRSKLQKVIHFRVMIFLAMIEDELIYWQKVSFESGSYSFLVSVWSKCHT</sequence>
<evidence type="ECO:0000313" key="1">
    <source>
        <dbReference type="EMBL" id="CEK73862.1"/>
    </source>
</evidence>
<name>A0A0B6ZZW2_9EUPU</name>
<protein>
    <submittedName>
        <fullName evidence="1">Uncharacterized protein</fullName>
    </submittedName>
</protein>
<dbReference type="AlphaFoldDB" id="A0A0B6ZZW2"/>
<dbReference type="EMBL" id="HACG01026997">
    <property type="protein sequence ID" value="CEK73862.1"/>
    <property type="molecule type" value="Transcribed_RNA"/>
</dbReference>
<organism evidence="1">
    <name type="scientific">Arion vulgaris</name>
    <dbReference type="NCBI Taxonomy" id="1028688"/>
    <lineage>
        <taxon>Eukaryota</taxon>
        <taxon>Metazoa</taxon>
        <taxon>Spiralia</taxon>
        <taxon>Lophotrochozoa</taxon>
        <taxon>Mollusca</taxon>
        <taxon>Gastropoda</taxon>
        <taxon>Heterobranchia</taxon>
        <taxon>Euthyneura</taxon>
        <taxon>Panpulmonata</taxon>
        <taxon>Eupulmonata</taxon>
        <taxon>Stylommatophora</taxon>
        <taxon>Helicina</taxon>
        <taxon>Arionoidea</taxon>
        <taxon>Arionidae</taxon>
        <taxon>Arion</taxon>
    </lineage>
</organism>
<accession>A0A0B6ZZW2</accession>
<proteinExistence type="predicted"/>
<gene>
    <name evidence="1" type="primary">ORF88657</name>
</gene>